<sequence>MEDGDVMTTPMPPPLMLFWLQAQQLPASQSRMSDNLHLLCSAAAAEAAGSLRPIDPPPIVQLFVRDPADPLAQLAAASPAYFMQVQLLDESGKRTLRHIKGQEAAVMAGSMVSPLYALRDTSMTQGAYFVFSDLSVRLEGTFRLRFDLFEIKSTPLSRMFADQGLRIRIRTEAGTKKRGKKCAGHSPAKRARHSAEENVSPPLPPCLQVLPGATIRGFPGASVSCAPCGPLPAAGVAGSSVLGPAGMLVFQTDPFPAYGHNKENIPPPVQQAAGIGGVVRPGMGRRESEVAPLAAAGYRGDRPSDTMRLDSTLDLDDITAVALLDSLSSGTHGRGASSTESVTAWAHHYRRQPQPQRQLQPQLQHQSMGGYTFRDRQPEYAPMTSRDSDATISPVSPAAQLRSLPGLASVLGKPTSIFGRAPGFGVGMEIPLSNYRLSAVRGPERQTGTQSHDAAAFCAASCYSPQHHPHTPLHIGLRLDVPDEPQPTFAPHTWDPVPHGRGYADRLGMGDVPGISSISTDTSTAIGAGFGFGVGSSAAISAGSSAGAGASTAMHIPLALPVPGAFGPGRPPYEQWNGVLPAISTQLP</sequence>
<evidence type="ECO:0000256" key="5">
    <source>
        <dbReference type="SAM" id="MobiDB-lite"/>
    </source>
</evidence>
<comment type="subcellular location">
    <subcellularLocation>
        <location evidence="1">Nucleus</location>
    </subcellularLocation>
</comment>
<keyword evidence="4" id="KW-0539">Nucleus</keyword>
<feature type="region of interest" description="Disordered" evidence="5">
    <location>
        <begin position="176"/>
        <end position="199"/>
    </location>
</feature>
<evidence type="ECO:0000259" key="6">
    <source>
        <dbReference type="PROSITE" id="PS51821"/>
    </source>
</evidence>
<keyword evidence="8" id="KW-1185">Reference proteome</keyword>
<dbReference type="InterPro" id="IPR021740">
    <property type="entry name" value="Velvet"/>
</dbReference>
<dbReference type="PANTHER" id="PTHR33572">
    <property type="entry name" value="SPORE DEVELOPMENT REGULATOR VOSA"/>
    <property type="match status" value="1"/>
</dbReference>
<evidence type="ECO:0000256" key="2">
    <source>
        <dbReference type="ARBA" id="ARBA00023015"/>
    </source>
</evidence>
<dbReference type="AlphaFoldDB" id="A0A9W7YHV9"/>
<dbReference type="EMBL" id="JANBOI010000062">
    <property type="protein sequence ID" value="KAJ1734669.1"/>
    <property type="molecule type" value="Genomic_DNA"/>
</dbReference>
<gene>
    <name evidence="7" type="ORF">LPJ61_000944</name>
</gene>
<evidence type="ECO:0000256" key="1">
    <source>
        <dbReference type="ARBA" id="ARBA00004123"/>
    </source>
</evidence>
<dbReference type="OrthoDB" id="5599552at2759"/>
<organism evidence="7 8">
    <name type="scientific">Coemansia biformis</name>
    <dbReference type="NCBI Taxonomy" id="1286918"/>
    <lineage>
        <taxon>Eukaryota</taxon>
        <taxon>Fungi</taxon>
        <taxon>Fungi incertae sedis</taxon>
        <taxon>Zoopagomycota</taxon>
        <taxon>Kickxellomycotina</taxon>
        <taxon>Kickxellomycetes</taxon>
        <taxon>Kickxellales</taxon>
        <taxon>Kickxellaceae</taxon>
        <taxon>Coemansia</taxon>
    </lineage>
</organism>
<reference evidence="7" key="1">
    <citation type="submission" date="2022-07" db="EMBL/GenBank/DDBJ databases">
        <title>Phylogenomic reconstructions and comparative analyses of Kickxellomycotina fungi.</title>
        <authorList>
            <person name="Reynolds N.K."/>
            <person name="Stajich J.E."/>
            <person name="Barry K."/>
            <person name="Grigoriev I.V."/>
            <person name="Crous P."/>
            <person name="Smith M.E."/>
        </authorList>
    </citation>
    <scope>NUCLEOTIDE SEQUENCE</scope>
    <source>
        <strain evidence="7">BCRC 34381</strain>
    </source>
</reference>
<dbReference type="InterPro" id="IPR037525">
    <property type="entry name" value="Velvet_dom"/>
</dbReference>
<proteinExistence type="predicted"/>
<protein>
    <recommendedName>
        <fullName evidence="6">Velvet domain-containing protein</fullName>
    </recommendedName>
</protein>
<dbReference type="Gene3D" id="2.60.40.3960">
    <property type="entry name" value="Velvet domain"/>
    <property type="match status" value="1"/>
</dbReference>
<dbReference type="Proteomes" id="UP001143981">
    <property type="component" value="Unassembled WGS sequence"/>
</dbReference>
<accession>A0A9W7YHV9</accession>
<feature type="compositionally biased region" description="Basic residues" evidence="5">
    <location>
        <begin position="176"/>
        <end position="192"/>
    </location>
</feature>
<evidence type="ECO:0000313" key="8">
    <source>
        <dbReference type="Proteomes" id="UP001143981"/>
    </source>
</evidence>
<name>A0A9W7YHV9_9FUNG</name>
<feature type="domain" description="Velvet" evidence="6">
    <location>
        <begin position="27"/>
        <end position="218"/>
    </location>
</feature>
<dbReference type="GO" id="GO:0005634">
    <property type="term" value="C:nucleus"/>
    <property type="evidence" value="ECO:0007669"/>
    <property type="project" value="UniProtKB-SubCell"/>
</dbReference>
<comment type="caution">
    <text evidence="7">The sequence shown here is derived from an EMBL/GenBank/DDBJ whole genome shotgun (WGS) entry which is preliminary data.</text>
</comment>
<evidence type="ECO:0000256" key="4">
    <source>
        <dbReference type="ARBA" id="ARBA00023242"/>
    </source>
</evidence>
<dbReference type="Pfam" id="PF11754">
    <property type="entry name" value="Velvet"/>
    <property type="match status" value="1"/>
</dbReference>
<dbReference type="PANTHER" id="PTHR33572:SF18">
    <property type="entry name" value="SPORE DEVELOPMENT REGULATOR VOSA"/>
    <property type="match status" value="1"/>
</dbReference>
<evidence type="ECO:0000256" key="3">
    <source>
        <dbReference type="ARBA" id="ARBA00023163"/>
    </source>
</evidence>
<keyword evidence="3" id="KW-0804">Transcription</keyword>
<dbReference type="PROSITE" id="PS51821">
    <property type="entry name" value="VELVET"/>
    <property type="match status" value="1"/>
</dbReference>
<keyword evidence="2" id="KW-0805">Transcription regulation</keyword>
<evidence type="ECO:0000313" key="7">
    <source>
        <dbReference type="EMBL" id="KAJ1734669.1"/>
    </source>
</evidence>
<dbReference type="InterPro" id="IPR038491">
    <property type="entry name" value="Velvet_dom_sf"/>
</dbReference>